<evidence type="ECO:0000313" key="5">
    <source>
        <dbReference type="Proteomes" id="UP001524478"/>
    </source>
</evidence>
<dbReference type="Pfam" id="PF03323">
    <property type="entry name" value="GerA"/>
    <property type="match status" value="1"/>
</dbReference>
<sequence length="496" mass="55563">MNSFEKYHLSSSMDENINTIKEIFKNDDTLRLRRFENRNDHSVECCILFIDGMVDDNIINESIIKPITNSIIESSKLDLVDYLQSQVIISPQCEKTTSILSLINAIIDGDTILFLQNFSEGIIIGSKGWRTRAIQEPTVEKVLRGPREGFTESLMINLSLIRRKVKTNNLKFKFMTLGEITYTKLCICYIEGLANEEILSTLYSQLNNISIDGVLDVKYIQEYIDKQPFSLFETTSNTEKPDVAVAKLLEGRILLLVDGSPVTMTLPFLFIEVFQSGDDYYLNYYFSSINRIIRLLGFILTISIPAIYLSLVTYHQEMIPTPLIMSIYASRLGVPLPTVFELIGLLIVFEILREAGTRMPAYIGEALSIVGALVLGSAAVDARFVSAPIVIVVGLSGITSLITPALGAASLFIKIALILLSAVFGLYGYIVGMAFLLIHLLKLKSFGIPFMTNLTTFNMQALKDTGIRAPRWYMIFRPKHIANKDPIRSNGGKKNE</sequence>
<dbReference type="PIRSF" id="PIRSF005690">
    <property type="entry name" value="GerBA"/>
    <property type="match status" value="1"/>
</dbReference>
<dbReference type="InterPro" id="IPR004995">
    <property type="entry name" value="Spore_Ger"/>
</dbReference>
<name>A0ABT1S9K8_9FIRM</name>
<comment type="caution">
    <text evidence="4">The sequence shown here is derived from an EMBL/GenBank/DDBJ whole genome shotgun (WGS) entry which is preliminary data.</text>
</comment>
<gene>
    <name evidence="4" type="ORF">NE686_08565</name>
</gene>
<dbReference type="InterPro" id="IPR050768">
    <property type="entry name" value="UPF0353/GerABKA_families"/>
</dbReference>
<feature type="transmembrane region" description="Helical" evidence="3">
    <location>
        <begin position="415"/>
        <end position="441"/>
    </location>
</feature>
<dbReference type="RefSeq" id="WP_256311174.1">
    <property type="nucleotide sequence ID" value="NZ_JANGAC010000005.1"/>
</dbReference>
<feature type="transmembrane region" description="Helical" evidence="3">
    <location>
        <begin position="387"/>
        <end position="409"/>
    </location>
</feature>
<dbReference type="PANTHER" id="PTHR22550">
    <property type="entry name" value="SPORE GERMINATION PROTEIN"/>
    <property type="match status" value="1"/>
</dbReference>
<evidence type="ECO:0000256" key="3">
    <source>
        <dbReference type="SAM" id="Phobius"/>
    </source>
</evidence>
<dbReference type="Proteomes" id="UP001524478">
    <property type="component" value="Unassembled WGS sequence"/>
</dbReference>
<keyword evidence="3" id="KW-1133">Transmembrane helix</keyword>
<organism evidence="4 5">
    <name type="scientific">Tissierella carlieri</name>
    <dbReference type="NCBI Taxonomy" id="689904"/>
    <lineage>
        <taxon>Bacteria</taxon>
        <taxon>Bacillati</taxon>
        <taxon>Bacillota</taxon>
        <taxon>Tissierellia</taxon>
        <taxon>Tissierellales</taxon>
        <taxon>Tissierellaceae</taxon>
        <taxon>Tissierella</taxon>
    </lineage>
</organism>
<keyword evidence="3" id="KW-0812">Transmembrane</keyword>
<feature type="transmembrane region" description="Helical" evidence="3">
    <location>
        <begin position="291"/>
        <end position="311"/>
    </location>
</feature>
<proteinExistence type="inferred from homology"/>
<comment type="similarity">
    <text evidence="1">Belongs to the GerABKA family.</text>
</comment>
<evidence type="ECO:0000256" key="1">
    <source>
        <dbReference type="ARBA" id="ARBA00005278"/>
    </source>
</evidence>
<feature type="transmembrane region" description="Helical" evidence="3">
    <location>
        <begin position="361"/>
        <end position="380"/>
    </location>
</feature>
<reference evidence="4 5" key="1">
    <citation type="submission" date="2022-06" db="EMBL/GenBank/DDBJ databases">
        <title>Isolation of gut microbiota from human fecal samples.</title>
        <authorList>
            <person name="Pamer E.G."/>
            <person name="Barat B."/>
            <person name="Waligurski E."/>
            <person name="Medina S."/>
            <person name="Paddock L."/>
            <person name="Mostad J."/>
        </authorList>
    </citation>
    <scope>NUCLEOTIDE SEQUENCE [LARGE SCALE GENOMIC DNA]</scope>
    <source>
        <strain evidence="4 5">DFI.7.95</strain>
    </source>
</reference>
<dbReference type="EMBL" id="JANGAC010000005">
    <property type="protein sequence ID" value="MCQ4923133.1"/>
    <property type="molecule type" value="Genomic_DNA"/>
</dbReference>
<keyword evidence="5" id="KW-1185">Reference proteome</keyword>
<evidence type="ECO:0000313" key="4">
    <source>
        <dbReference type="EMBL" id="MCQ4923133.1"/>
    </source>
</evidence>
<feature type="transmembrane region" description="Helical" evidence="3">
    <location>
        <begin position="332"/>
        <end position="349"/>
    </location>
</feature>
<protein>
    <submittedName>
        <fullName evidence="4">Spore germination protein</fullName>
    </submittedName>
</protein>
<keyword evidence="2 3" id="KW-0472">Membrane</keyword>
<evidence type="ECO:0000256" key="2">
    <source>
        <dbReference type="ARBA" id="ARBA00023136"/>
    </source>
</evidence>
<dbReference type="PANTHER" id="PTHR22550:SF5">
    <property type="entry name" value="LEUCINE ZIPPER PROTEIN 4"/>
    <property type="match status" value="1"/>
</dbReference>
<accession>A0ABT1S9K8</accession>